<dbReference type="EMBL" id="BAABHJ010000005">
    <property type="protein sequence ID" value="GAA4607123.1"/>
    <property type="molecule type" value="Genomic_DNA"/>
</dbReference>
<evidence type="ECO:0000259" key="1">
    <source>
        <dbReference type="SMART" id="SM00909"/>
    </source>
</evidence>
<proteinExistence type="predicted"/>
<gene>
    <name evidence="2" type="ORF">GCM10023195_26690</name>
</gene>
<keyword evidence="3" id="KW-1185">Reference proteome</keyword>
<comment type="caution">
    <text evidence="2">The sequence shown here is derived from an EMBL/GenBank/DDBJ whole genome shotgun (WGS) entry which is preliminary data.</text>
</comment>
<dbReference type="RefSeq" id="WP_345353432.1">
    <property type="nucleotide sequence ID" value="NZ_BAABHJ010000005.1"/>
</dbReference>
<name>A0ABP8TFP7_9ACTN</name>
<dbReference type="SUPFAM" id="SSF82171">
    <property type="entry name" value="DPP6 N-terminal domain-like"/>
    <property type="match status" value="1"/>
</dbReference>
<dbReference type="InterPro" id="IPR019606">
    <property type="entry name" value="GerMN"/>
</dbReference>
<dbReference type="Pfam" id="PF10646">
    <property type="entry name" value="Germane"/>
    <property type="match status" value="1"/>
</dbReference>
<dbReference type="Pfam" id="PF10647">
    <property type="entry name" value="Gmad1"/>
    <property type="match status" value="1"/>
</dbReference>
<protein>
    <submittedName>
        <fullName evidence="2">LpqB family beta-propeller domain-containing protein</fullName>
    </submittedName>
</protein>
<evidence type="ECO:0000313" key="3">
    <source>
        <dbReference type="Proteomes" id="UP001500212"/>
    </source>
</evidence>
<evidence type="ECO:0000313" key="2">
    <source>
        <dbReference type="EMBL" id="GAA4607123.1"/>
    </source>
</evidence>
<dbReference type="InterPro" id="IPR059026">
    <property type="entry name" value="LpqB_N"/>
</dbReference>
<reference evidence="3" key="1">
    <citation type="journal article" date="2019" name="Int. J. Syst. Evol. Microbiol.">
        <title>The Global Catalogue of Microorganisms (GCM) 10K type strain sequencing project: providing services to taxonomists for standard genome sequencing and annotation.</title>
        <authorList>
            <consortium name="The Broad Institute Genomics Platform"/>
            <consortium name="The Broad Institute Genome Sequencing Center for Infectious Disease"/>
            <person name="Wu L."/>
            <person name="Ma J."/>
        </authorList>
    </citation>
    <scope>NUCLEOTIDE SEQUENCE [LARGE SCALE GENOMIC DNA]</scope>
    <source>
        <strain evidence="3">JCM 17938</strain>
    </source>
</reference>
<dbReference type="InterPro" id="IPR018910">
    <property type="entry name" value="LpqB_C"/>
</dbReference>
<dbReference type="PROSITE" id="PS51257">
    <property type="entry name" value="PROKAR_LIPOPROTEIN"/>
    <property type="match status" value="1"/>
</dbReference>
<organism evidence="2 3">
    <name type="scientific">Actinoallomurus liliacearum</name>
    <dbReference type="NCBI Taxonomy" id="1080073"/>
    <lineage>
        <taxon>Bacteria</taxon>
        <taxon>Bacillati</taxon>
        <taxon>Actinomycetota</taxon>
        <taxon>Actinomycetes</taxon>
        <taxon>Streptosporangiales</taxon>
        <taxon>Thermomonosporaceae</taxon>
        <taxon>Actinoallomurus</taxon>
    </lineage>
</organism>
<feature type="domain" description="GerMN" evidence="1">
    <location>
        <begin position="211"/>
        <end position="297"/>
    </location>
</feature>
<dbReference type="Proteomes" id="UP001500212">
    <property type="component" value="Unassembled WGS sequence"/>
</dbReference>
<dbReference type="SMART" id="SM00909">
    <property type="entry name" value="Germane"/>
    <property type="match status" value="1"/>
</dbReference>
<accession>A0ABP8TFP7</accession>
<sequence length="584" mass="63059">MRPRLVTAALMALLALLAGGCVGVPQGGRVLRGNAGGTEQPVDDPYVRIIPVGPERDWPPISIVEGFRTASSSFDGPNGDHQVARSYLACPSCWRPGVAAIVYDKLDPPTYEPNGPTQATVTLQGSQLGRIGADGQYIADAVDFKEVFHLRRDAQRQWRITEPLPPEGLLLSRDDVTRAFRTLDLYFFAPDSQTLVPNPVFIPLVSRSWLPTQLVKQLISGPTIWLKSALVRSTFPAGTGLRRLQISGGVATVDLTRQARAGDLRGMSIQLIWTLRQLREVQRMQLRIDGKPVQVPGISGRLQSIHDWDAYNPNGSGEPQQAYVRLVDGRLGRLDGDRAQSMPLKLQVGHPAISYDHRQAASLNAAANTVTVTDLIGGSVRSTMRATSKGGRFTPPSWDSRGNVWVVESTANGSRLWIIEGGTRPVAVDGWALVQYPAKALRVSRDGTRAAVIVKADNRWQVQLGRIDRAPSGGLQAEGFISISSELQSAIDLAWSTTDHLAVIGMTNGNPSPSLFDVPVSGAPIQPMIGPGGEMTTVTASPGSPLLVTQRVSPGDKTLNVCRLSDRYDDWKCVNGTSDPAYPG</sequence>
<dbReference type="Pfam" id="PF25976">
    <property type="entry name" value="LpqB_N"/>
    <property type="match status" value="1"/>
</dbReference>